<accession>A0A5B7J2M5</accession>
<dbReference type="Proteomes" id="UP000324222">
    <property type="component" value="Unassembled WGS sequence"/>
</dbReference>
<protein>
    <submittedName>
        <fullName evidence="1">Uncharacterized protein</fullName>
    </submittedName>
</protein>
<keyword evidence="2" id="KW-1185">Reference proteome</keyword>
<name>A0A5B7J2M5_PORTR</name>
<proteinExistence type="predicted"/>
<comment type="caution">
    <text evidence="1">The sequence shown here is derived from an EMBL/GenBank/DDBJ whole genome shotgun (WGS) entry which is preliminary data.</text>
</comment>
<dbReference type="EMBL" id="VSRR010079258">
    <property type="protein sequence ID" value="MPC88889.1"/>
    <property type="molecule type" value="Genomic_DNA"/>
</dbReference>
<sequence>MAVDGDAGSGIVWCRGEQGLGGVDDSIGQQVDVVALREKMDGIWSTCGGVCGAIRPCEAARQETRLIKSPAAPPVHVWPSPPHVATQTLLRQ</sequence>
<dbReference type="AlphaFoldDB" id="A0A5B7J2M5"/>
<evidence type="ECO:0000313" key="1">
    <source>
        <dbReference type="EMBL" id="MPC88889.1"/>
    </source>
</evidence>
<evidence type="ECO:0000313" key="2">
    <source>
        <dbReference type="Proteomes" id="UP000324222"/>
    </source>
</evidence>
<reference evidence="1 2" key="1">
    <citation type="submission" date="2019-05" db="EMBL/GenBank/DDBJ databases">
        <title>Another draft genome of Portunus trituberculatus and its Hox gene families provides insights of decapod evolution.</title>
        <authorList>
            <person name="Jeong J.-H."/>
            <person name="Song I."/>
            <person name="Kim S."/>
            <person name="Choi T."/>
            <person name="Kim D."/>
            <person name="Ryu S."/>
            <person name="Kim W."/>
        </authorList>
    </citation>
    <scope>NUCLEOTIDE SEQUENCE [LARGE SCALE GENOMIC DNA]</scope>
    <source>
        <tissue evidence="1">Muscle</tissue>
    </source>
</reference>
<organism evidence="1 2">
    <name type="scientific">Portunus trituberculatus</name>
    <name type="common">Swimming crab</name>
    <name type="synonym">Neptunus trituberculatus</name>
    <dbReference type="NCBI Taxonomy" id="210409"/>
    <lineage>
        <taxon>Eukaryota</taxon>
        <taxon>Metazoa</taxon>
        <taxon>Ecdysozoa</taxon>
        <taxon>Arthropoda</taxon>
        <taxon>Crustacea</taxon>
        <taxon>Multicrustacea</taxon>
        <taxon>Malacostraca</taxon>
        <taxon>Eumalacostraca</taxon>
        <taxon>Eucarida</taxon>
        <taxon>Decapoda</taxon>
        <taxon>Pleocyemata</taxon>
        <taxon>Brachyura</taxon>
        <taxon>Eubrachyura</taxon>
        <taxon>Portunoidea</taxon>
        <taxon>Portunidae</taxon>
        <taxon>Portuninae</taxon>
        <taxon>Portunus</taxon>
    </lineage>
</organism>
<gene>
    <name evidence="1" type="ORF">E2C01_083812</name>
</gene>